<feature type="transmembrane region" description="Helical" evidence="1">
    <location>
        <begin position="20"/>
        <end position="43"/>
    </location>
</feature>
<dbReference type="GeneID" id="72714774"/>
<dbReference type="RefSeq" id="WP_008581328.1">
    <property type="nucleotide sequence ID" value="NZ_AOJO01000009.1"/>
</dbReference>
<feature type="transmembrane region" description="Helical" evidence="1">
    <location>
        <begin position="49"/>
        <end position="69"/>
    </location>
</feature>
<dbReference type="PANTHER" id="PTHR43471">
    <property type="entry name" value="ABC TRANSPORTER PERMEASE"/>
    <property type="match status" value="1"/>
</dbReference>
<keyword evidence="1" id="KW-1133">Transmembrane helix</keyword>
<evidence type="ECO:0000256" key="1">
    <source>
        <dbReference type="SAM" id="Phobius"/>
    </source>
</evidence>
<feature type="transmembrane region" description="Helical" evidence="1">
    <location>
        <begin position="100"/>
        <end position="126"/>
    </location>
</feature>
<dbReference type="PANTHER" id="PTHR43471:SF1">
    <property type="entry name" value="ABC TRANSPORTER PERMEASE PROTEIN NOSY-RELATED"/>
    <property type="match status" value="1"/>
</dbReference>
<dbReference type="OrthoDB" id="86287at2157"/>
<dbReference type="STRING" id="1227481.C467_02028"/>
<name>M0FNY5_9EURY</name>
<accession>M0FNY5</accession>
<keyword evidence="1" id="KW-0812">Transmembrane</keyword>
<dbReference type="GO" id="GO:0005886">
    <property type="term" value="C:plasma membrane"/>
    <property type="evidence" value="ECO:0007669"/>
    <property type="project" value="UniProtKB-SubCell"/>
</dbReference>
<reference evidence="2 3" key="1">
    <citation type="journal article" date="2014" name="PLoS Genet.">
        <title>Phylogenetically driven sequencing of extremely halophilic archaea reveals strategies for static and dynamic osmo-response.</title>
        <authorList>
            <person name="Becker E.A."/>
            <person name="Seitzer P.M."/>
            <person name="Tritt A."/>
            <person name="Larsen D."/>
            <person name="Krusor M."/>
            <person name="Yao A.I."/>
            <person name="Wu D."/>
            <person name="Madern D."/>
            <person name="Eisen J.A."/>
            <person name="Darling A.E."/>
            <person name="Facciotti M.T."/>
        </authorList>
    </citation>
    <scope>NUCLEOTIDE SEQUENCE [LARGE SCALE GENOMIC DNA]</scope>
    <source>
        <strain evidence="2 3">ATCC 700873</strain>
    </source>
</reference>
<dbReference type="EMBL" id="AOJO01000009">
    <property type="protein sequence ID" value="ELZ60977.1"/>
    <property type="molecule type" value="Genomic_DNA"/>
</dbReference>
<dbReference type="GO" id="GO:0140359">
    <property type="term" value="F:ABC-type transporter activity"/>
    <property type="evidence" value="ECO:0007669"/>
    <property type="project" value="InterPro"/>
</dbReference>
<comment type="caution">
    <text evidence="2">The sequence shown here is derived from an EMBL/GenBank/DDBJ whole genome shotgun (WGS) entry which is preliminary data.</text>
</comment>
<dbReference type="Pfam" id="PF12679">
    <property type="entry name" value="ABC2_membrane_2"/>
    <property type="match status" value="1"/>
</dbReference>
<sequence>MSVGTIARKDLADASRSKMLWVVAVLVLLSMAGVTGLVAATTSMPAREVFGLAFQLAVTTLPIIALILAKGSITGERESGSLRVLLSLPPSRSDILLGKLLGRAVLMLIATLVGGLTTGLVVFALLGGEIGILIPFVGFLGVMGVVFVAIGVGVSAASASDNRATAIVVGAYMILVALWNLIERGIQFGAVELGLMEASSQPAWLQMVGLLPPNNAAIAGFRATVDGRLFGTDPFASVWLPVCLLLVWFVVPVVGGYLGFRDVQIG</sequence>
<feature type="transmembrane region" description="Helical" evidence="1">
    <location>
        <begin position="164"/>
        <end position="182"/>
    </location>
</feature>
<proteinExistence type="predicted"/>
<dbReference type="Proteomes" id="UP000011689">
    <property type="component" value="Unassembled WGS sequence"/>
</dbReference>
<protein>
    <submittedName>
        <fullName evidence="2">ABC transporter</fullName>
    </submittedName>
</protein>
<keyword evidence="3" id="KW-1185">Reference proteome</keyword>
<feature type="transmembrane region" description="Helical" evidence="1">
    <location>
        <begin position="238"/>
        <end position="260"/>
    </location>
</feature>
<feature type="transmembrane region" description="Helical" evidence="1">
    <location>
        <begin position="132"/>
        <end position="157"/>
    </location>
</feature>
<evidence type="ECO:0000313" key="3">
    <source>
        <dbReference type="Proteomes" id="UP000011689"/>
    </source>
</evidence>
<gene>
    <name evidence="2" type="ORF">C467_02028</name>
</gene>
<evidence type="ECO:0000313" key="2">
    <source>
        <dbReference type="EMBL" id="ELZ60977.1"/>
    </source>
</evidence>
<organism evidence="2 3">
    <name type="scientific">Halorubrum hochstenium ATCC 700873</name>
    <dbReference type="NCBI Taxonomy" id="1227481"/>
    <lineage>
        <taxon>Archaea</taxon>
        <taxon>Methanobacteriati</taxon>
        <taxon>Methanobacteriota</taxon>
        <taxon>Stenosarchaea group</taxon>
        <taxon>Halobacteria</taxon>
        <taxon>Halobacteriales</taxon>
        <taxon>Haloferacaceae</taxon>
        <taxon>Halorubrum</taxon>
    </lineage>
</organism>
<dbReference type="AlphaFoldDB" id="M0FNY5"/>
<keyword evidence="1" id="KW-0472">Membrane</keyword>